<dbReference type="RefSeq" id="WP_135287605.1">
    <property type="nucleotide sequence ID" value="NZ_QUZU01000001.1"/>
</dbReference>
<dbReference type="Pfam" id="PF20178">
    <property type="entry name" value="ToxA_N"/>
    <property type="match status" value="1"/>
</dbReference>
<dbReference type="SUPFAM" id="SSF52058">
    <property type="entry name" value="L domain-like"/>
    <property type="match status" value="1"/>
</dbReference>
<evidence type="ECO:0000256" key="2">
    <source>
        <dbReference type="ARBA" id="ARBA00012483"/>
    </source>
</evidence>
<keyword evidence="5" id="KW-0808">Transferase</keyword>
<keyword evidence="5" id="KW-1035">Host cytoplasm</keyword>
<protein>
    <recommendedName>
        <fullName evidence="2">RING-type E3 ubiquitin transferase</fullName>
        <ecNumber evidence="2">2.3.2.27</ecNumber>
    </recommendedName>
</protein>
<dbReference type="InterPro" id="IPR050328">
    <property type="entry name" value="Dev_Immune_Receptor"/>
</dbReference>
<evidence type="ECO:0000256" key="5">
    <source>
        <dbReference type="PROSITE-ProRule" id="PRU01398"/>
    </source>
</evidence>
<comment type="catalytic activity">
    <reaction evidence="1">
        <text>S-ubiquitinyl-[E2 ubiquitin-conjugating enzyme]-L-cysteine + [acceptor protein]-L-lysine = [E2 ubiquitin-conjugating enzyme]-L-cysteine + N(6)-ubiquitinyl-[acceptor protein]-L-lysine.</text>
        <dbReference type="EC" id="2.3.2.27"/>
    </reaction>
</comment>
<dbReference type="InterPro" id="IPR029487">
    <property type="entry name" value="NEL_dom"/>
</dbReference>
<dbReference type="GO" id="GO:0016567">
    <property type="term" value="P:protein ubiquitination"/>
    <property type="evidence" value="ECO:0007669"/>
    <property type="project" value="InterPro"/>
</dbReference>
<name>A0A4Z0B2Q4_9PSED</name>
<dbReference type="GO" id="GO:0031012">
    <property type="term" value="C:extracellular matrix"/>
    <property type="evidence" value="ECO:0007669"/>
    <property type="project" value="TreeGrafter"/>
</dbReference>
<evidence type="ECO:0000313" key="7">
    <source>
        <dbReference type="EMBL" id="TFY92709.1"/>
    </source>
</evidence>
<evidence type="ECO:0000313" key="8">
    <source>
        <dbReference type="Proteomes" id="UP000297391"/>
    </source>
</evidence>
<evidence type="ECO:0000259" key="6">
    <source>
        <dbReference type="PROSITE" id="PS52053"/>
    </source>
</evidence>
<evidence type="ECO:0000256" key="3">
    <source>
        <dbReference type="ARBA" id="ARBA00022729"/>
    </source>
</evidence>
<feature type="active site" description="Glycyl thioester intermediate" evidence="5">
    <location>
        <position position="1340"/>
    </location>
</feature>
<reference evidence="7 8" key="1">
    <citation type="journal article" date="2019" name="Syst. Appl. Microbiol.">
        <title>New species of pathogenic Pseudomonas isolated from citrus in Tunisia: Proposal of Pseudomonas kairouanensis sp. nov. and Pseudomonas nabeulensis sp. nov.</title>
        <authorList>
            <person name="Oueslati M."/>
            <person name="Mulet M."/>
            <person name="Gomila M."/>
            <person name="Berge O."/>
            <person name="Hajlaoui M.R."/>
            <person name="Lalucat J."/>
            <person name="Sadfi-Zouaoui N."/>
            <person name="Garcia-Valdes E."/>
        </authorList>
    </citation>
    <scope>NUCLEOTIDE SEQUENCE [LARGE SCALE GENOMIC DNA]</scope>
    <source>
        <strain evidence="7 8">KC12</strain>
    </source>
</reference>
<evidence type="ECO:0000256" key="1">
    <source>
        <dbReference type="ARBA" id="ARBA00000900"/>
    </source>
</evidence>
<dbReference type="PROSITE" id="PS52053">
    <property type="entry name" value="NEL"/>
    <property type="match status" value="1"/>
</dbReference>
<dbReference type="Gene3D" id="3.80.10.10">
    <property type="entry name" value="Ribonuclease Inhibitor"/>
    <property type="match status" value="1"/>
</dbReference>
<keyword evidence="3" id="KW-0732">Signal</keyword>
<dbReference type="PANTHER" id="PTHR24373">
    <property type="entry name" value="SLIT RELATED LEUCINE-RICH REPEAT NEURONAL PROTEIN"/>
    <property type="match status" value="1"/>
</dbReference>
<feature type="domain" description="NEL" evidence="6">
    <location>
        <begin position="1244"/>
        <end position="1565"/>
    </location>
</feature>
<keyword evidence="4" id="KW-0843">Virulence</keyword>
<keyword evidence="5" id="KW-0964">Secreted</keyword>
<comment type="caution">
    <text evidence="7">The sequence shown here is derived from an EMBL/GenBank/DDBJ whole genome shotgun (WGS) entry which is preliminary data.</text>
</comment>
<keyword evidence="5" id="KW-0833">Ubl conjugation pathway</keyword>
<dbReference type="Pfam" id="PF14496">
    <property type="entry name" value="NEL"/>
    <property type="match status" value="1"/>
</dbReference>
<gene>
    <name evidence="7" type="ORF">DYL59_01760</name>
</gene>
<sequence length="1612" mass="180636">MPKGPHYPLIQRNLPDWLHATTWPRAQALSQVPLTRLPTLLRTADQDHAPIKAANARAWRAQNNVDKRLAQLQDLHAFAAPLLTRALQQRYGLDLDVRATHLFLVIAKGTLLKGSTSRTLSLLEAALQNFASDETFTDSSSYITRPDARGHFMIEAHKEHMSIAQFVSLCRELDLGAQYARHLQQHLLDAPGLQSEVIASQQAALDNASHLALLQGDIPPSTFHLLQRTVKGERGVMQFYRLGMQDTLLTGILMIAADLDQASTVVPVVVYIPHDPNGAIQTFASTQALRTALVERLKAPAYRQFFSQFVDHPQRATFFGSLQQRPTFSAVRIDGDLWPQLYQAALNKILNDGRALAVSTADADRRARWAWWDSLSQTLEGVLNVALLVITPFVPLLGEVMLAYTAYQLLDELVEGVVDLAEGQALEAAGHFVGVVGDVVQLAAFGVGGQLAQSAFVNGLHAVEVNGRTRLWHPDPRPYQQALQLPADSRADALGLHSHGGQKILPLDGANYALTFDAASGEHRIQHPNRADAYAPPIRHNDGPRAWDDQRRLQALGPFDTTAHEQILRTSGLDHDRLRAVQADDQPAPLLDDTLKRTRLQQQAAELPQKLRAGEPVDHDTYWSPHIARELPGWPEGHAILVFESSNLSGEHLRFGEPDAPHTLAISRDDLNLGRLPERLVDFLDEQPLTTLLGTLPEGRAAQTEALRNRMADQLAQRQGSLFAYLYRHSEDLTSEHALRVRQACPGLPKSLAEHVVAQARADELAIMDSEKRVPLRLKTIARELQVQAHGAHAYQGFYHPHLFGPATEQMVLDTLRVFSDNLADSRIEIRQNTPIATLRASAGPELASRQRLLLKTDGLYALYDDQLHRLQPAMDFFAALHQALAAAKRNAFANGPALKAWVMDNLRSTDARRTVLAEPPSKPRLHTQHLLQKPMHGVQHWSSRLFPGTLEQRVKALYPYAEPEVIATYLTTLEDPLQRQRFEAREIEKTELQADLSNWINAAPMDEPPGPGHQRAYLAKALLRTWEENLDADETGIRLNLQGVRLTGLLDNLRLRANFKHVLHMELIDAQLLNSDMRFLDSFPQLISLNLRNNQLSQVPTAFTRMTSLTHLSLESNPILWHADNLEKISGLTHLRQLSLAYNRQLTQSPDVARWPHLEALSLRNTAINDWPTGLFERSRPWGFYLDVQNTAINSLPQFLPWQPEAELLARARLDRNHLSAEAEQRLVSYRLEAGLDPYRSYPPRGDAGFWLEQEEPHHRPWMQALWNDVEAEHGSQGFFEVIKSLEPSAFFEEAQDAAQYEQSRGDLTDKVWRMLLTMEADSDLRARLFQMASNPVTCADAGAHIFNAMGLEVQLVEIDRDLRGALRELKLAHLARGKSRLDRLNRAAQADIRQRIKPREDGGQGLRFSTEVIDGVPGTVDEVEVYLAYHTGLKTRLKLPWVAPYMHYRSTADVSPIHLNSAFDTVMRGEASDGLVQGMLGQPFWDRYLRTTHATRFQASLARANELIDPLDDLLFAQNQWANADTAERERLKPRLLELADALNVPHAEVLSGQPMSSEAYERILAAGFTEEVPSEAALASNLTREVLHKLEAYEASADTTAGREILPQQ</sequence>
<dbReference type="EMBL" id="QUZU01000001">
    <property type="protein sequence ID" value="TFY92709.1"/>
    <property type="molecule type" value="Genomic_DNA"/>
</dbReference>
<dbReference type="Proteomes" id="UP000297391">
    <property type="component" value="Unassembled WGS sequence"/>
</dbReference>
<comment type="PTM">
    <text evidence="5">Ubiquitinated in the presence of host E1 ubiquitin-activating enzyme, E2 ubiquitin-conjugating enzyme and ubiquitin.</text>
</comment>
<dbReference type="InterPro" id="IPR046673">
    <property type="entry name" value="ToxA_N"/>
</dbReference>
<dbReference type="PANTHER" id="PTHR24373:SF262">
    <property type="entry name" value="LEUCINE-RICH REPEAT-CONTAINING PROTEIN 15"/>
    <property type="match status" value="1"/>
</dbReference>
<dbReference type="OrthoDB" id="1467561at2"/>
<comment type="similarity">
    <text evidence="5">Belongs to the LRR-containing bacterial E3 ligase family.</text>
</comment>
<dbReference type="Gene3D" id="1.20.58.360">
    <property type="entry name" value="Shigella T3SS effector IpaH defines"/>
    <property type="match status" value="1"/>
</dbReference>
<dbReference type="GO" id="GO:0005615">
    <property type="term" value="C:extracellular space"/>
    <property type="evidence" value="ECO:0007669"/>
    <property type="project" value="TreeGrafter"/>
</dbReference>
<keyword evidence="8" id="KW-1185">Reference proteome</keyword>
<dbReference type="EC" id="2.3.2.27" evidence="2"/>
<dbReference type="InterPro" id="IPR032675">
    <property type="entry name" value="LRR_dom_sf"/>
</dbReference>
<dbReference type="GO" id="GO:0061630">
    <property type="term" value="F:ubiquitin protein ligase activity"/>
    <property type="evidence" value="ECO:0007669"/>
    <property type="project" value="UniProtKB-EC"/>
</dbReference>
<accession>A0A4Z0B2Q4</accession>
<proteinExistence type="inferred from homology"/>
<keyword evidence="5" id="KW-0832">Ubl conjugation</keyword>
<evidence type="ECO:0000256" key="4">
    <source>
        <dbReference type="ARBA" id="ARBA00023026"/>
    </source>
</evidence>
<organism evidence="7 8">
    <name type="scientific">Pseudomonas kairouanensis</name>
    <dbReference type="NCBI Taxonomy" id="2293832"/>
    <lineage>
        <taxon>Bacteria</taxon>
        <taxon>Pseudomonadati</taxon>
        <taxon>Pseudomonadota</taxon>
        <taxon>Gammaproteobacteria</taxon>
        <taxon>Pseudomonadales</taxon>
        <taxon>Pseudomonadaceae</taxon>
        <taxon>Pseudomonas</taxon>
    </lineage>
</organism>